<evidence type="ECO:0000256" key="4">
    <source>
        <dbReference type="ARBA" id="ARBA00022692"/>
    </source>
</evidence>
<dbReference type="InterPro" id="IPR010290">
    <property type="entry name" value="TM_effector"/>
</dbReference>
<evidence type="ECO:0000256" key="5">
    <source>
        <dbReference type="ARBA" id="ARBA00022989"/>
    </source>
</evidence>
<dbReference type="CDD" id="cd06173">
    <property type="entry name" value="MFS_MefA_like"/>
    <property type="match status" value="1"/>
</dbReference>
<evidence type="ECO:0000256" key="3">
    <source>
        <dbReference type="ARBA" id="ARBA00022475"/>
    </source>
</evidence>
<evidence type="ECO:0000313" key="10">
    <source>
        <dbReference type="Proteomes" id="UP001589748"/>
    </source>
</evidence>
<keyword evidence="4 7" id="KW-0812">Transmembrane</keyword>
<evidence type="ECO:0000256" key="7">
    <source>
        <dbReference type="SAM" id="Phobius"/>
    </source>
</evidence>
<keyword evidence="5 7" id="KW-1133">Transmembrane helix</keyword>
<dbReference type="EMBL" id="JBHMDM010000001">
    <property type="protein sequence ID" value="MFB9375679.1"/>
    <property type="molecule type" value="Genomic_DNA"/>
</dbReference>
<keyword evidence="6 7" id="KW-0472">Membrane</keyword>
<feature type="transmembrane region" description="Helical" evidence="7">
    <location>
        <begin position="24"/>
        <end position="49"/>
    </location>
</feature>
<feature type="transmembrane region" description="Helical" evidence="7">
    <location>
        <begin position="319"/>
        <end position="339"/>
    </location>
</feature>
<dbReference type="SUPFAM" id="SSF103473">
    <property type="entry name" value="MFS general substrate transporter"/>
    <property type="match status" value="1"/>
</dbReference>
<dbReference type="PROSITE" id="PS50850">
    <property type="entry name" value="MFS"/>
    <property type="match status" value="1"/>
</dbReference>
<name>A0ABV5LNL0_9ACTN</name>
<comment type="caution">
    <text evidence="9">The sequence shown here is derived from an EMBL/GenBank/DDBJ whole genome shotgun (WGS) entry which is preliminary data.</text>
</comment>
<feature type="transmembrane region" description="Helical" evidence="7">
    <location>
        <begin position="233"/>
        <end position="255"/>
    </location>
</feature>
<comment type="subcellular location">
    <subcellularLocation>
        <location evidence="1">Cell membrane</location>
        <topology evidence="1">Multi-pass membrane protein</topology>
    </subcellularLocation>
</comment>
<feature type="transmembrane region" description="Helical" evidence="7">
    <location>
        <begin position="261"/>
        <end position="284"/>
    </location>
</feature>
<dbReference type="PANTHER" id="PTHR23513:SF6">
    <property type="entry name" value="MAJOR FACILITATOR SUPERFAMILY ASSOCIATED DOMAIN-CONTAINING PROTEIN"/>
    <property type="match status" value="1"/>
</dbReference>
<keyword evidence="3" id="KW-1003">Cell membrane</keyword>
<dbReference type="InterPro" id="IPR036259">
    <property type="entry name" value="MFS_trans_sf"/>
</dbReference>
<sequence>MRIPGPAVAVEVLLPSRLGRSFRWLLGSSFTSNLGDGIALAAGPLLVASLSRDPFVVALAALLQWLPPLLFALPAGVLSDRLDRRRLILTVDLVRAAVVVVLVVLVASGDPPVAVVLGVLFVQATAEVFVDNTASTLLPMIVHRDDLALGNSRLQASFITVNQLVGPPLGAFLFTLTAFTPFAAQAALAGLAAVLVARIRTSAPDADRPRSRIRQDLREGFAWTVRHDAVRTLLLTIFVFNLTYGAAWSLLVLYARDRLGLGAVGFGLVSTTIAAGGLLGTVLYGRLTRWTSLGTIMRAGLVVETLTHLVLALTRNPFVALPVFFVFGVHAFVWGTTSITVRQRAVPLPLQGRVTALNSVATYGGLVLGAAIGGFLAQHLGITAPFWWGFLGSAVFLVLIWRSLSRIAHSDAAR</sequence>
<evidence type="ECO:0000313" key="9">
    <source>
        <dbReference type="EMBL" id="MFB9375679.1"/>
    </source>
</evidence>
<keyword evidence="2" id="KW-0813">Transport</keyword>
<keyword evidence="10" id="KW-1185">Reference proteome</keyword>
<dbReference type="Pfam" id="PF05977">
    <property type="entry name" value="MFS_3"/>
    <property type="match status" value="1"/>
</dbReference>
<feature type="transmembrane region" description="Helical" evidence="7">
    <location>
        <begin position="55"/>
        <end position="75"/>
    </location>
</feature>
<feature type="domain" description="Major facilitator superfamily (MFS) profile" evidence="8">
    <location>
        <begin position="229"/>
        <end position="414"/>
    </location>
</feature>
<evidence type="ECO:0000259" key="8">
    <source>
        <dbReference type="PROSITE" id="PS50850"/>
    </source>
</evidence>
<reference evidence="9 10" key="1">
    <citation type="submission" date="2024-09" db="EMBL/GenBank/DDBJ databases">
        <authorList>
            <person name="Sun Q."/>
            <person name="Mori K."/>
        </authorList>
    </citation>
    <scope>NUCLEOTIDE SEQUENCE [LARGE SCALE GENOMIC DNA]</scope>
    <source>
        <strain evidence="9 10">TISTR 1856</strain>
    </source>
</reference>
<feature type="transmembrane region" description="Helical" evidence="7">
    <location>
        <begin position="386"/>
        <end position="404"/>
    </location>
</feature>
<dbReference type="RefSeq" id="WP_380140103.1">
    <property type="nucleotide sequence ID" value="NZ_JBHLUI010000012.1"/>
</dbReference>
<evidence type="ECO:0000256" key="1">
    <source>
        <dbReference type="ARBA" id="ARBA00004651"/>
    </source>
</evidence>
<protein>
    <submittedName>
        <fullName evidence="9">MFS transporter</fullName>
    </submittedName>
</protein>
<dbReference type="Proteomes" id="UP001589748">
    <property type="component" value="Unassembled WGS sequence"/>
</dbReference>
<proteinExistence type="predicted"/>
<feature type="transmembrane region" description="Helical" evidence="7">
    <location>
        <begin position="360"/>
        <end position="380"/>
    </location>
</feature>
<evidence type="ECO:0000256" key="2">
    <source>
        <dbReference type="ARBA" id="ARBA00022448"/>
    </source>
</evidence>
<dbReference type="InterPro" id="IPR020846">
    <property type="entry name" value="MFS_dom"/>
</dbReference>
<evidence type="ECO:0000256" key="6">
    <source>
        <dbReference type="ARBA" id="ARBA00023136"/>
    </source>
</evidence>
<feature type="transmembrane region" description="Helical" evidence="7">
    <location>
        <begin position="171"/>
        <end position="196"/>
    </location>
</feature>
<feature type="transmembrane region" description="Helical" evidence="7">
    <location>
        <begin position="296"/>
        <end position="313"/>
    </location>
</feature>
<organism evidence="9 10">
    <name type="scientific">Kineococcus gynurae</name>
    <dbReference type="NCBI Taxonomy" id="452979"/>
    <lineage>
        <taxon>Bacteria</taxon>
        <taxon>Bacillati</taxon>
        <taxon>Actinomycetota</taxon>
        <taxon>Actinomycetes</taxon>
        <taxon>Kineosporiales</taxon>
        <taxon>Kineosporiaceae</taxon>
        <taxon>Kineococcus</taxon>
    </lineage>
</organism>
<gene>
    <name evidence="9" type="ORF">ACFFVI_01735</name>
</gene>
<accession>A0ABV5LNL0</accession>
<dbReference type="Gene3D" id="1.20.1250.20">
    <property type="entry name" value="MFS general substrate transporter like domains"/>
    <property type="match status" value="1"/>
</dbReference>
<dbReference type="PANTHER" id="PTHR23513">
    <property type="entry name" value="INTEGRAL MEMBRANE EFFLUX PROTEIN-RELATED"/>
    <property type="match status" value="1"/>
</dbReference>